<name>A0A183ILH4_9BILA</name>
<reference evidence="4" key="1">
    <citation type="submission" date="2016-06" db="UniProtKB">
        <authorList>
            <consortium name="WormBaseParasite"/>
        </authorList>
    </citation>
    <scope>IDENTIFICATION</scope>
</reference>
<proteinExistence type="predicted"/>
<keyword evidence="3" id="KW-1185">Reference proteome</keyword>
<dbReference type="AlphaFoldDB" id="A0A183ILH4"/>
<gene>
    <name evidence="2" type="ORF">SBAD_LOCUS4470</name>
</gene>
<dbReference type="Proteomes" id="UP000270296">
    <property type="component" value="Unassembled WGS sequence"/>
</dbReference>
<keyword evidence="1" id="KW-0732">Signal</keyword>
<feature type="chain" id="PRO_5043140070" evidence="1">
    <location>
        <begin position="29"/>
        <end position="115"/>
    </location>
</feature>
<dbReference type="WBParaSite" id="SBAD_0000466101-mRNA-1">
    <property type="protein sequence ID" value="SBAD_0000466101-mRNA-1"/>
    <property type="gene ID" value="SBAD_0000466101"/>
</dbReference>
<accession>A0A183ILH4</accession>
<sequence>MFGQLVRIAFVDVLLILMLTTTSRRGEARLLGAPRAGIASLRCIDTQNTLRKQSVVRRGGRFTNGWMDAEVLIGWSPAALSAAQFLGVCFARDLPPATANRPPTVCLPDLNFCSN</sequence>
<evidence type="ECO:0000313" key="4">
    <source>
        <dbReference type="WBParaSite" id="SBAD_0000466101-mRNA-1"/>
    </source>
</evidence>
<evidence type="ECO:0000313" key="2">
    <source>
        <dbReference type="EMBL" id="VDP04466.1"/>
    </source>
</evidence>
<protein>
    <submittedName>
        <fullName evidence="4">Secreted protein</fullName>
    </submittedName>
</protein>
<feature type="signal peptide" evidence="1">
    <location>
        <begin position="1"/>
        <end position="28"/>
    </location>
</feature>
<dbReference type="EMBL" id="UZAM01008336">
    <property type="protein sequence ID" value="VDP04466.1"/>
    <property type="molecule type" value="Genomic_DNA"/>
</dbReference>
<evidence type="ECO:0000313" key="3">
    <source>
        <dbReference type="Proteomes" id="UP000270296"/>
    </source>
</evidence>
<reference evidence="2 3" key="2">
    <citation type="submission" date="2018-11" db="EMBL/GenBank/DDBJ databases">
        <authorList>
            <consortium name="Pathogen Informatics"/>
        </authorList>
    </citation>
    <scope>NUCLEOTIDE SEQUENCE [LARGE SCALE GENOMIC DNA]</scope>
</reference>
<evidence type="ECO:0000256" key="1">
    <source>
        <dbReference type="SAM" id="SignalP"/>
    </source>
</evidence>
<organism evidence="4">
    <name type="scientific">Soboliphyme baturini</name>
    <dbReference type="NCBI Taxonomy" id="241478"/>
    <lineage>
        <taxon>Eukaryota</taxon>
        <taxon>Metazoa</taxon>
        <taxon>Ecdysozoa</taxon>
        <taxon>Nematoda</taxon>
        <taxon>Enoplea</taxon>
        <taxon>Dorylaimia</taxon>
        <taxon>Dioctophymatida</taxon>
        <taxon>Dioctophymatoidea</taxon>
        <taxon>Soboliphymatidae</taxon>
        <taxon>Soboliphyme</taxon>
    </lineage>
</organism>